<feature type="domain" description="UspA" evidence="2">
    <location>
        <begin position="1"/>
        <end position="137"/>
    </location>
</feature>
<dbReference type="SUPFAM" id="SSF52402">
    <property type="entry name" value="Adenine nucleotide alpha hydrolases-like"/>
    <property type="match status" value="1"/>
</dbReference>
<comment type="caution">
    <text evidence="3">The sequence shown here is derived from an EMBL/GenBank/DDBJ whole genome shotgun (WGS) entry which is preliminary data.</text>
</comment>
<dbReference type="InterPro" id="IPR014729">
    <property type="entry name" value="Rossmann-like_a/b/a_fold"/>
</dbReference>
<keyword evidence="4" id="KW-1185">Reference proteome</keyword>
<organism evidence="3 4">
    <name type="scientific">Aliiroseovarius salicola</name>
    <dbReference type="NCBI Taxonomy" id="3009082"/>
    <lineage>
        <taxon>Bacteria</taxon>
        <taxon>Pseudomonadati</taxon>
        <taxon>Pseudomonadota</taxon>
        <taxon>Alphaproteobacteria</taxon>
        <taxon>Rhodobacterales</taxon>
        <taxon>Paracoccaceae</taxon>
        <taxon>Aliiroseovarius</taxon>
    </lineage>
</organism>
<evidence type="ECO:0000256" key="1">
    <source>
        <dbReference type="ARBA" id="ARBA00008791"/>
    </source>
</evidence>
<dbReference type="EMBL" id="JAQIIO010000008">
    <property type="protein sequence ID" value="MDA5095226.1"/>
    <property type="molecule type" value="Genomic_DNA"/>
</dbReference>
<gene>
    <name evidence="3" type="ORF">O2N63_14150</name>
</gene>
<dbReference type="RefSeq" id="WP_271054934.1">
    <property type="nucleotide sequence ID" value="NZ_JAQIIO010000008.1"/>
</dbReference>
<dbReference type="InterPro" id="IPR006015">
    <property type="entry name" value="Universal_stress_UspA"/>
</dbReference>
<name>A0ABT4W415_9RHOB</name>
<accession>A0ABT4W415</accession>
<dbReference type="Proteomes" id="UP001528040">
    <property type="component" value="Unassembled WGS sequence"/>
</dbReference>
<evidence type="ECO:0000313" key="4">
    <source>
        <dbReference type="Proteomes" id="UP001528040"/>
    </source>
</evidence>
<evidence type="ECO:0000259" key="2">
    <source>
        <dbReference type="Pfam" id="PF00582"/>
    </source>
</evidence>
<dbReference type="Gene3D" id="3.40.50.620">
    <property type="entry name" value="HUPs"/>
    <property type="match status" value="1"/>
</dbReference>
<protein>
    <submittedName>
        <fullName evidence="3">Universal stress protein</fullName>
    </submittedName>
</protein>
<sequence length="137" mass="14126">MTKSVLVPVDLAHTDALEAAISAVRVVAAPERAKVTLVGVTGSVPSAAAHNPTEFSEKLAAYGSEVAARIGLPVDTQTLVDVDVEADLGRVLIKAAEDLGADLIVMASHVPGFIEHIIASNAGYVASHAKCSVYVVR</sequence>
<evidence type="ECO:0000313" key="3">
    <source>
        <dbReference type="EMBL" id="MDA5095226.1"/>
    </source>
</evidence>
<reference evidence="3 4" key="1">
    <citation type="submission" date="2023-01" db="EMBL/GenBank/DDBJ databases">
        <authorList>
            <person name="Yoon J.-W."/>
        </authorList>
    </citation>
    <scope>NUCLEOTIDE SEQUENCE [LARGE SCALE GENOMIC DNA]</scope>
    <source>
        <strain evidence="3 4">KMU-50</strain>
    </source>
</reference>
<dbReference type="CDD" id="cd00293">
    <property type="entry name" value="USP-like"/>
    <property type="match status" value="1"/>
</dbReference>
<dbReference type="InterPro" id="IPR006016">
    <property type="entry name" value="UspA"/>
</dbReference>
<dbReference type="PRINTS" id="PR01438">
    <property type="entry name" value="UNVRSLSTRESS"/>
</dbReference>
<proteinExistence type="inferred from homology"/>
<comment type="similarity">
    <text evidence="1">Belongs to the universal stress protein A family.</text>
</comment>
<dbReference type="Pfam" id="PF00582">
    <property type="entry name" value="Usp"/>
    <property type="match status" value="1"/>
</dbReference>